<comment type="similarity">
    <text evidence="1">Belongs to the bacterial solute-binding protein 1 family.</text>
</comment>
<dbReference type="EMBL" id="CP119317">
    <property type="protein sequence ID" value="WEK53002.1"/>
    <property type="molecule type" value="Genomic_DNA"/>
</dbReference>
<dbReference type="Pfam" id="PF01547">
    <property type="entry name" value="SBP_bac_1"/>
    <property type="match status" value="1"/>
</dbReference>
<dbReference type="GO" id="GO:0042956">
    <property type="term" value="P:maltodextrin transmembrane transport"/>
    <property type="evidence" value="ECO:0007669"/>
    <property type="project" value="TreeGrafter"/>
</dbReference>
<evidence type="ECO:0000313" key="5">
    <source>
        <dbReference type="Proteomes" id="UP001178662"/>
    </source>
</evidence>
<keyword evidence="5" id="KW-1185">Reference proteome</keyword>
<keyword evidence="3" id="KW-0732">Signal</keyword>
<protein>
    <submittedName>
        <fullName evidence="4">Extracellular solute-binding protein</fullName>
    </submittedName>
</protein>
<dbReference type="GO" id="GO:0015768">
    <property type="term" value="P:maltose transport"/>
    <property type="evidence" value="ECO:0007669"/>
    <property type="project" value="TreeGrafter"/>
</dbReference>
<evidence type="ECO:0000256" key="2">
    <source>
        <dbReference type="ARBA" id="ARBA00022448"/>
    </source>
</evidence>
<dbReference type="AlphaFoldDB" id="A0AA95JBM1"/>
<sequence>MARRKSALVVILLGMMVVLLSPWTNVPEPVSPTVAIPEGNLAAITPEETLMEPVSITVAVAMDETEFQLLMEQNLLFNKRHRDIGVTFIRLEDKDLYSTIKQSLKMKEAADVVLLQTDWVKEFAVSGYLLPADAAFVGKALAEQFDALAAPLRWNGYTWGVPLYYDPYVLVWNVALLHSWLGQEVEFPISKEQWAAVAAISTQVEGEHSWLTIDPSDPIALLSWIENVTDEQTDGIWNESEQQDDKAAIIEALQLIETYRSGIRLLSSVEVSNQRLMDNDSLVSVVPYSKAMKFMSELESSEKLNFEVDASSWELPYVWPRGMSYAISSHTTEDEAAHIWISEMTESNIQLENYNELQVLPVYRSIYDSIANLSKLLPNRNEQAFPSVAPSTSDPEMVLRLTELGNMWNKFAEGLLTSEDWKRLWTPVA</sequence>
<evidence type="ECO:0000256" key="3">
    <source>
        <dbReference type="ARBA" id="ARBA00022729"/>
    </source>
</evidence>
<proteinExistence type="inferred from homology"/>
<reference evidence="4" key="1">
    <citation type="submission" date="2023-03" db="EMBL/GenBank/DDBJ databases">
        <title>Andean soil-derived lignocellulolytic bacterial consortium as a source of novel taxa and putative plastic-active enzymes.</title>
        <authorList>
            <person name="Diaz-Garcia L."/>
            <person name="Chuvochina M."/>
            <person name="Feuerriegel G."/>
            <person name="Bunk B."/>
            <person name="Sproer C."/>
            <person name="Streit W.R."/>
            <person name="Rodriguez L.M."/>
            <person name="Overmann J."/>
            <person name="Jimenez D.J."/>
        </authorList>
    </citation>
    <scope>NUCLEOTIDE SEQUENCE</scope>
    <source>
        <strain evidence="4">MAG 2441</strain>
    </source>
</reference>
<dbReference type="GO" id="GO:1901982">
    <property type="term" value="F:maltose binding"/>
    <property type="evidence" value="ECO:0007669"/>
    <property type="project" value="TreeGrafter"/>
</dbReference>
<gene>
    <name evidence="4" type="ORF">P0Y55_10375</name>
</gene>
<dbReference type="PANTHER" id="PTHR30061">
    <property type="entry name" value="MALTOSE-BINDING PERIPLASMIC PROTEIN"/>
    <property type="match status" value="1"/>
</dbReference>
<evidence type="ECO:0000256" key="1">
    <source>
        <dbReference type="ARBA" id="ARBA00008520"/>
    </source>
</evidence>
<evidence type="ECO:0000313" key="4">
    <source>
        <dbReference type="EMBL" id="WEK53002.1"/>
    </source>
</evidence>
<dbReference type="InterPro" id="IPR006059">
    <property type="entry name" value="SBP"/>
</dbReference>
<keyword evidence="2" id="KW-0813">Transport</keyword>
<dbReference type="PANTHER" id="PTHR30061:SF50">
    <property type="entry name" value="MALTOSE_MALTODEXTRIN-BINDING PERIPLASMIC PROTEIN"/>
    <property type="match status" value="1"/>
</dbReference>
<dbReference type="GO" id="GO:0055052">
    <property type="term" value="C:ATP-binding cassette (ABC) transporter complex, substrate-binding subunit-containing"/>
    <property type="evidence" value="ECO:0007669"/>
    <property type="project" value="TreeGrafter"/>
</dbReference>
<accession>A0AA95JBM1</accession>
<organism evidence="4 5">
    <name type="scientific">Candidatus Cohnella colombiensis</name>
    <dbReference type="NCBI Taxonomy" id="3121368"/>
    <lineage>
        <taxon>Bacteria</taxon>
        <taxon>Bacillati</taxon>
        <taxon>Bacillota</taxon>
        <taxon>Bacilli</taxon>
        <taxon>Bacillales</taxon>
        <taxon>Paenibacillaceae</taxon>
        <taxon>Cohnella</taxon>
    </lineage>
</organism>
<dbReference type="Gene3D" id="3.40.190.10">
    <property type="entry name" value="Periplasmic binding protein-like II"/>
    <property type="match status" value="2"/>
</dbReference>
<name>A0AA95JBM1_9BACL</name>
<dbReference type="SUPFAM" id="SSF53850">
    <property type="entry name" value="Periplasmic binding protein-like II"/>
    <property type="match status" value="1"/>
</dbReference>
<dbReference type="Proteomes" id="UP001178662">
    <property type="component" value="Chromosome"/>
</dbReference>